<accession>H1D328</accession>
<evidence type="ECO:0000256" key="2">
    <source>
        <dbReference type="SAM" id="Phobius"/>
    </source>
</evidence>
<proteinExistence type="predicted"/>
<evidence type="ECO:0000256" key="1">
    <source>
        <dbReference type="SAM" id="MobiDB-lite"/>
    </source>
</evidence>
<keyword evidence="2" id="KW-0472">Membrane</keyword>
<keyword evidence="2" id="KW-1133">Transmembrane helix</keyword>
<dbReference type="PATRIC" id="fig|742743.3.peg.2034"/>
<feature type="transmembrane region" description="Helical" evidence="2">
    <location>
        <begin position="6"/>
        <end position="25"/>
    </location>
</feature>
<dbReference type="Proteomes" id="UP000003277">
    <property type="component" value="Unassembled WGS sequence"/>
</dbReference>
<name>H1D328_9FIRM</name>
<keyword evidence="2" id="KW-0812">Transmembrane</keyword>
<organism evidence="3 4">
    <name type="scientific">Dialister succinatiphilus YIT 11850</name>
    <dbReference type="NCBI Taxonomy" id="742743"/>
    <lineage>
        <taxon>Bacteria</taxon>
        <taxon>Bacillati</taxon>
        <taxon>Bacillota</taxon>
        <taxon>Negativicutes</taxon>
        <taxon>Veillonellales</taxon>
        <taxon>Veillonellaceae</taxon>
        <taxon>Dialister</taxon>
    </lineage>
</organism>
<sequence>MESLTFIIIAVIITSIGFLIGYQMIRLRKNVDKITDQIIEHHKGDRSFRDKEFVHYFKAGGNIWLSAMDDKFKKMLSMQKYTAMAAIVVAVVIIALSIVQKVYPLSAYPVLLILFLGKNLLDFQSVASDDKTNSKNAVEYYKKSYPEDSSAKNSSEGKTADKLAGWFLIAKRTAIRTGKLGTGSKAAASGEEVRPSRAIRRGSPGRTLQRRRGRR</sequence>
<dbReference type="EMBL" id="ADLT01000071">
    <property type="protein sequence ID" value="EHO62061.1"/>
    <property type="molecule type" value="Genomic_DNA"/>
</dbReference>
<reference evidence="3 4" key="1">
    <citation type="submission" date="2011-11" db="EMBL/GenBank/DDBJ databases">
        <title>The Genome Sequence of Dialister succinatiphilus YIT 11850.</title>
        <authorList>
            <consortium name="The Broad Institute Genome Sequencing Platform"/>
            <person name="Earl A."/>
            <person name="Ward D."/>
            <person name="Feldgarden M."/>
            <person name="Gevers D."/>
            <person name="Morotomi M."/>
            <person name="Young S.K."/>
            <person name="Zeng Q."/>
            <person name="Gargeya S."/>
            <person name="Fitzgerald M."/>
            <person name="Haas B."/>
            <person name="Abouelleil A."/>
            <person name="Alvarado L."/>
            <person name="Arachchi H.M."/>
            <person name="Berlin A."/>
            <person name="Brown A."/>
            <person name="Chapman S.B."/>
            <person name="Dunbar C."/>
            <person name="Gearin G."/>
            <person name="Goldberg J."/>
            <person name="Griggs A."/>
            <person name="Gujja S."/>
            <person name="Heiman D."/>
            <person name="Howarth C."/>
            <person name="Lui A."/>
            <person name="MacDonald P.J.P."/>
            <person name="Montmayeur A."/>
            <person name="Murphy C."/>
            <person name="Neiman D."/>
            <person name="Pearson M."/>
            <person name="Priest M."/>
            <person name="Roberts A."/>
            <person name="Saif S."/>
            <person name="Shea T."/>
            <person name="Sisk P."/>
            <person name="Stolte C."/>
            <person name="Sykes S."/>
            <person name="Wortman J."/>
            <person name="Nusbaum C."/>
            <person name="Birren B."/>
        </authorList>
    </citation>
    <scope>NUCLEOTIDE SEQUENCE [LARGE SCALE GENOMIC DNA]</scope>
    <source>
        <strain evidence="3 4">YIT 11850</strain>
    </source>
</reference>
<feature type="transmembrane region" description="Helical" evidence="2">
    <location>
        <begin position="81"/>
        <end position="99"/>
    </location>
</feature>
<feature type="region of interest" description="Disordered" evidence="1">
    <location>
        <begin position="180"/>
        <end position="215"/>
    </location>
</feature>
<keyword evidence="4" id="KW-1185">Reference proteome</keyword>
<dbReference type="OrthoDB" id="9988324at2"/>
<feature type="transmembrane region" description="Helical" evidence="2">
    <location>
        <begin position="105"/>
        <end position="121"/>
    </location>
</feature>
<gene>
    <name evidence="3" type="ORF">HMPREF9453_02016</name>
</gene>
<evidence type="ECO:0000313" key="3">
    <source>
        <dbReference type="EMBL" id="EHO62061.1"/>
    </source>
</evidence>
<dbReference type="AlphaFoldDB" id="H1D328"/>
<evidence type="ECO:0000313" key="4">
    <source>
        <dbReference type="Proteomes" id="UP000003277"/>
    </source>
</evidence>
<dbReference type="HOGENOM" id="CLU_1281492_0_0_9"/>
<comment type="caution">
    <text evidence="3">The sequence shown here is derived from an EMBL/GenBank/DDBJ whole genome shotgun (WGS) entry which is preliminary data.</text>
</comment>
<dbReference type="RefSeq" id="WP_008860508.1">
    <property type="nucleotide sequence ID" value="NZ_JH591190.1"/>
</dbReference>
<protein>
    <submittedName>
        <fullName evidence="3">Uncharacterized protein</fullName>
    </submittedName>
</protein>